<evidence type="ECO:0000256" key="8">
    <source>
        <dbReference type="ARBA" id="ARBA00022801"/>
    </source>
</evidence>
<dbReference type="EC" id="3.5.4.25" evidence="4"/>
<feature type="domain" description="Bacterial bifunctional deaminase-reductase C-terminal" evidence="14">
    <location>
        <begin position="214"/>
        <end position="369"/>
    </location>
</feature>
<keyword evidence="16" id="KW-1185">Reference proteome</keyword>
<keyword evidence="10" id="KW-0342">GTP-binding</keyword>
<evidence type="ECO:0000256" key="5">
    <source>
        <dbReference type="ARBA" id="ARBA00022619"/>
    </source>
</evidence>
<protein>
    <recommendedName>
        <fullName evidence="4">GTP cyclohydrolase II</fullName>
        <ecNumber evidence="4">3.5.4.25</ecNumber>
    </recommendedName>
</protein>
<comment type="function">
    <text evidence="11">Catalyzes the conversion of GTP to 2,5-diamino-6-ribosylamino-4(3H)-pyrimidinone 5'-phosphate (DARP), formate and pyrophosphate.</text>
</comment>
<evidence type="ECO:0000256" key="2">
    <source>
        <dbReference type="ARBA" id="ARBA00004853"/>
    </source>
</evidence>
<evidence type="ECO:0000256" key="4">
    <source>
        <dbReference type="ARBA" id="ARBA00012762"/>
    </source>
</evidence>
<dbReference type="GO" id="GO:0009231">
    <property type="term" value="P:riboflavin biosynthetic process"/>
    <property type="evidence" value="ECO:0007669"/>
    <property type="project" value="UniProtKB-KW"/>
</dbReference>
<comment type="similarity">
    <text evidence="3">In the N-terminal section; belongs to the DHBP synthase family.</text>
</comment>
<dbReference type="InterPro" id="IPR036144">
    <property type="entry name" value="RibA-like_sf"/>
</dbReference>
<proteinExistence type="inferred from homology"/>
<dbReference type="NCBIfam" id="NF001591">
    <property type="entry name" value="PRK00393.1"/>
    <property type="match status" value="1"/>
</dbReference>
<comment type="cofactor">
    <cofactor evidence="1">
        <name>Zn(2+)</name>
        <dbReference type="ChEBI" id="CHEBI:29105"/>
    </cofactor>
</comment>
<dbReference type="PANTHER" id="PTHR21327">
    <property type="entry name" value="GTP CYCLOHYDROLASE II-RELATED"/>
    <property type="match status" value="1"/>
</dbReference>
<dbReference type="InterPro" id="IPR032677">
    <property type="entry name" value="GTP_cyclohydro_II"/>
</dbReference>
<keyword evidence="6" id="KW-0479">Metal-binding</keyword>
<comment type="catalytic activity">
    <reaction evidence="12">
        <text>GTP + 4 H2O = 2,5-diamino-6-hydroxy-4-(5-phosphoribosylamino)-pyrimidine + formate + 2 phosphate + 3 H(+)</text>
        <dbReference type="Rhea" id="RHEA:23704"/>
        <dbReference type="ChEBI" id="CHEBI:15377"/>
        <dbReference type="ChEBI" id="CHEBI:15378"/>
        <dbReference type="ChEBI" id="CHEBI:15740"/>
        <dbReference type="ChEBI" id="CHEBI:37565"/>
        <dbReference type="ChEBI" id="CHEBI:43474"/>
        <dbReference type="ChEBI" id="CHEBI:58614"/>
        <dbReference type="EC" id="3.5.4.25"/>
    </reaction>
</comment>
<keyword evidence="8" id="KW-0378">Hydrolase</keyword>
<dbReference type="Pfam" id="PF00925">
    <property type="entry name" value="GTP_cyclohydro2"/>
    <property type="match status" value="1"/>
</dbReference>
<evidence type="ECO:0000256" key="7">
    <source>
        <dbReference type="ARBA" id="ARBA00022741"/>
    </source>
</evidence>
<dbReference type="GO" id="GO:0046872">
    <property type="term" value="F:metal ion binding"/>
    <property type="evidence" value="ECO:0007669"/>
    <property type="project" value="UniProtKB-KW"/>
</dbReference>
<name>A0A918VKS7_9GAMM</name>
<dbReference type="EMBL" id="BMXA01000002">
    <property type="protein sequence ID" value="GHA04451.1"/>
    <property type="molecule type" value="Genomic_DNA"/>
</dbReference>
<comment type="caution">
    <text evidence="15">The sequence shown here is derived from an EMBL/GenBank/DDBJ whole genome shotgun (WGS) entry which is preliminary data.</text>
</comment>
<accession>A0A918VKS7</accession>
<dbReference type="PANTHER" id="PTHR21327:SF47">
    <property type="entry name" value="GTP CYCLOHYDROLASE II DOMAIN-CONTAINING PROTEIN"/>
    <property type="match status" value="1"/>
</dbReference>
<reference evidence="15" key="2">
    <citation type="submission" date="2020-09" db="EMBL/GenBank/DDBJ databases">
        <authorList>
            <person name="Sun Q."/>
            <person name="Kim S."/>
        </authorList>
    </citation>
    <scope>NUCLEOTIDE SEQUENCE</scope>
    <source>
        <strain evidence="15">KCTC 12711</strain>
    </source>
</reference>
<evidence type="ECO:0000313" key="16">
    <source>
        <dbReference type="Proteomes" id="UP000614811"/>
    </source>
</evidence>
<dbReference type="GO" id="GO:0008686">
    <property type="term" value="F:3,4-dihydroxy-2-butanone-4-phosphate synthase activity"/>
    <property type="evidence" value="ECO:0007669"/>
    <property type="project" value="TreeGrafter"/>
</dbReference>
<dbReference type="Pfam" id="PF01872">
    <property type="entry name" value="RibD_C"/>
    <property type="match status" value="1"/>
</dbReference>
<keyword evidence="7" id="KW-0547">Nucleotide-binding</keyword>
<evidence type="ECO:0000256" key="1">
    <source>
        <dbReference type="ARBA" id="ARBA00001947"/>
    </source>
</evidence>
<gene>
    <name evidence="15" type="ORF">GCM10008090_12280</name>
</gene>
<evidence type="ECO:0000256" key="11">
    <source>
        <dbReference type="ARBA" id="ARBA00043932"/>
    </source>
</evidence>
<evidence type="ECO:0000256" key="10">
    <source>
        <dbReference type="ARBA" id="ARBA00023134"/>
    </source>
</evidence>
<dbReference type="GO" id="GO:0003935">
    <property type="term" value="F:GTP cyclohydrolase II activity"/>
    <property type="evidence" value="ECO:0007669"/>
    <property type="project" value="UniProtKB-EC"/>
</dbReference>
<dbReference type="SUPFAM" id="SSF53597">
    <property type="entry name" value="Dihydrofolate reductase-like"/>
    <property type="match status" value="1"/>
</dbReference>
<dbReference type="GO" id="GO:0005829">
    <property type="term" value="C:cytosol"/>
    <property type="evidence" value="ECO:0007669"/>
    <property type="project" value="TreeGrafter"/>
</dbReference>
<evidence type="ECO:0000256" key="12">
    <source>
        <dbReference type="ARBA" id="ARBA00049295"/>
    </source>
</evidence>
<sequence>MTSTVLNFQAETHLPTEFGTFRFRIYKNHLAQEVVAMISPLLDQDSAVPVRLHSACFTAEVMGSLKCDCKQQLDFALAHIAQHTGIVIYLPQEGRGIGLSNKIKAYALQESGSNTIEANSLLGLPVDDRSYEDAIAILQELGVQKIKLITNNPDKLTALRTAGFSVESRIPVPTVSNAHSVGYLETKREQMGHLLTDADLYHADQTQHPSNERPYVHLNFAMDARGRMHQADGQACDLSCESDWKRVHELRERYAAVVVGARTWTLDQPQLTARASRLGRRPQRQPDRVIFAGRTPCRVVPDARRSFVVGVAESPRTNCIRIKASNRELESPLNALYQQGVTSMLVEGGLTLLQSFIRQNMVDQMTIYVRTQSADAAQAMLSDQFPGLPTETMQASPLGQGVLLSYLPEHRYQTEAQTARSVASAAGAV</sequence>
<keyword evidence="9" id="KW-0862">Zinc</keyword>
<dbReference type="GO" id="GO:0005525">
    <property type="term" value="F:GTP binding"/>
    <property type="evidence" value="ECO:0007669"/>
    <property type="project" value="UniProtKB-KW"/>
</dbReference>
<evidence type="ECO:0000313" key="15">
    <source>
        <dbReference type="EMBL" id="GHA04451.1"/>
    </source>
</evidence>
<dbReference type="InterPro" id="IPR002734">
    <property type="entry name" value="RibDG_C"/>
</dbReference>
<dbReference type="SUPFAM" id="SSF142695">
    <property type="entry name" value="RibA-like"/>
    <property type="match status" value="1"/>
</dbReference>
<evidence type="ECO:0000259" key="13">
    <source>
        <dbReference type="Pfam" id="PF00925"/>
    </source>
</evidence>
<evidence type="ECO:0000256" key="6">
    <source>
        <dbReference type="ARBA" id="ARBA00022723"/>
    </source>
</evidence>
<dbReference type="InterPro" id="IPR000926">
    <property type="entry name" value="RibA"/>
</dbReference>
<dbReference type="Gene3D" id="3.40.50.10990">
    <property type="entry name" value="GTP cyclohydrolase II"/>
    <property type="match status" value="1"/>
</dbReference>
<reference evidence="15" key="1">
    <citation type="journal article" date="2014" name="Int. J. Syst. Evol. Microbiol.">
        <title>Complete genome sequence of Corynebacterium casei LMG S-19264T (=DSM 44701T), isolated from a smear-ripened cheese.</title>
        <authorList>
            <consortium name="US DOE Joint Genome Institute (JGI-PGF)"/>
            <person name="Walter F."/>
            <person name="Albersmeier A."/>
            <person name="Kalinowski J."/>
            <person name="Ruckert C."/>
        </authorList>
    </citation>
    <scope>NUCLEOTIDE SEQUENCE</scope>
    <source>
        <strain evidence="15">KCTC 12711</strain>
    </source>
</reference>
<comment type="pathway">
    <text evidence="2">Cofactor biosynthesis; riboflavin biosynthesis; 5-amino-6-(D-ribitylamino)uracil from GTP: step 1/4.</text>
</comment>
<evidence type="ECO:0000256" key="9">
    <source>
        <dbReference type="ARBA" id="ARBA00022833"/>
    </source>
</evidence>
<dbReference type="GO" id="GO:0008703">
    <property type="term" value="F:5-amino-6-(5-phosphoribosylamino)uracil reductase activity"/>
    <property type="evidence" value="ECO:0007669"/>
    <property type="project" value="InterPro"/>
</dbReference>
<evidence type="ECO:0000259" key="14">
    <source>
        <dbReference type="Pfam" id="PF01872"/>
    </source>
</evidence>
<dbReference type="InterPro" id="IPR024072">
    <property type="entry name" value="DHFR-like_dom_sf"/>
</dbReference>
<organism evidence="15 16">
    <name type="scientific">Arenicella chitinivorans</name>
    <dbReference type="NCBI Taxonomy" id="1329800"/>
    <lineage>
        <taxon>Bacteria</taxon>
        <taxon>Pseudomonadati</taxon>
        <taxon>Pseudomonadota</taxon>
        <taxon>Gammaproteobacteria</taxon>
        <taxon>Arenicellales</taxon>
        <taxon>Arenicellaceae</taxon>
        <taxon>Arenicella</taxon>
    </lineage>
</organism>
<dbReference type="RefSeq" id="WP_189399162.1">
    <property type="nucleotide sequence ID" value="NZ_BMXA01000002.1"/>
</dbReference>
<evidence type="ECO:0000256" key="3">
    <source>
        <dbReference type="ARBA" id="ARBA00005520"/>
    </source>
</evidence>
<dbReference type="CDD" id="cd00641">
    <property type="entry name" value="GTP_cyclohydro2"/>
    <property type="match status" value="1"/>
</dbReference>
<dbReference type="Proteomes" id="UP000614811">
    <property type="component" value="Unassembled WGS sequence"/>
</dbReference>
<dbReference type="Gene3D" id="3.40.430.10">
    <property type="entry name" value="Dihydrofolate Reductase, subunit A"/>
    <property type="match status" value="1"/>
</dbReference>
<dbReference type="AlphaFoldDB" id="A0A918VKS7"/>
<dbReference type="FunFam" id="3.40.50.10990:FF:000001">
    <property type="entry name" value="Riboflavin biosynthesis protein RibBA"/>
    <property type="match status" value="1"/>
</dbReference>
<feature type="domain" description="GTP cyclohydrolase II" evidence="13">
    <location>
        <begin position="10"/>
        <end position="171"/>
    </location>
</feature>
<keyword evidence="5" id="KW-0686">Riboflavin biosynthesis</keyword>